<sequence>MFNRCFLFVQFLAGFVDHNSWDIRCSDIGSRGSAQLFLAGHVEAIEYLPWDCHITPLWDGAGASASKLPQVITRGHPVLDQPSIDNCGTVMSATRSSINALPEDGLFSGLVRSSNSTMLNR</sequence>
<organism evidence="1 2">
    <name type="scientific">Hyalomma asiaticum</name>
    <name type="common">Tick</name>
    <dbReference type="NCBI Taxonomy" id="266040"/>
    <lineage>
        <taxon>Eukaryota</taxon>
        <taxon>Metazoa</taxon>
        <taxon>Ecdysozoa</taxon>
        <taxon>Arthropoda</taxon>
        <taxon>Chelicerata</taxon>
        <taxon>Arachnida</taxon>
        <taxon>Acari</taxon>
        <taxon>Parasitiformes</taxon>
        <taxon>Ixodida</taxon>
        <taxon>Ixodoidea</taxon>
        <taxon>Ixodidae</taxon>
        <taxon>Hyalomminae</taxon>
        <taxon>Hyalomma</taxon>
    </lineage>
</organism>
<reference evidence="1" key="1">
    <citation type="submission" date="2020-05" db="EMBL/GenBank/DDBJ databases">
        <title>Large-scale comparative analyses of tick genomes elucidate their genetic diversity and vector capacities.</title>
        <authorList>
            <person name="Jia N."/>
            <person name="Wang J."/>
            <person name="Shi W."/>
            <person name="Du L."/>
            <person name="Sun Y."/>
            <person name="Zhan W."/>
            <person name="Jiang J."/>
            <person name="Wang Q."/>
            <person name="Zhang B."/>
            <person name="Ji P."/>
            <person name="Sakyi L.B."/>
            <person name="Cui X."/>
            <person name="Yuan T."/>
            <person name="Jiang B."/>
            <person name="Yang W."/>
            <person name="Lam T.T.-Y."/>
            <person name="Chang Q."/>
            <person name="Ding S."/>
            <person name="Wang X."/>
            <person name="Zhu J."/>
            <person name="Ruan X."/>
            <person name="Zhao L."/>
            <person name="Wei J."/>
            <person name="Que T."/>
            <person name="Du C."/>
            <person name="Cheng J."/>
            <person name="Dai P."/>
            <person name="Han X."/>
            <person name="Huang E."/>
            <person name="Gao Y."/>
            <person name="Liu J."/>
            <person name="Shao H."/>
            <person name="Ye R."/>
            <person name="Li L."/>
            <person name="Wei W."/>
            <person name="Wang X."/>
            <person name="Wang C."/>
            <person name="Yang T."/>
            <person name="Huo Q."/>
            <person name="Li W."/>
            <person name="Guo W."/>
            <person name="Chen H."/>
            <person name="Zhou L."/>
            <person name="Ni X."/>
            <person name="Tian J."/>
            <person name="Zhou Y."/>
            <person name="Sheng Y."/>
            <person name="Liu T."/>
            <person name="Pan Y."/>
            <person name="Xia L."/>
            <person name="Li J."/>
            <person name="Zhao F."/>
            <person name="Cao W."/>
        </authorList>
    </citation>
    <scope>NUCLEOTIDE SEQUENCE</scope>
    <source>
        <strain evidence="1">Hyas-2018</strain>
    </source>
</reference>
<evidence type="ECO:0000313" key="1">
    <source>
        <dbReference type="EMBL" id="KAH6935095.1"/>
    </source>
</evidence>
<accession>A0ACB7SK66</accession>
<proteinExistence type="predicted"/>
<name>A0ACB7SK66_HYAAI</name>
<evidence type="ECO:0000313" key="2">
    <source>
        <dbReference type="Proteomes" id="UP000821845"/>
    </source>
</evidence>
<dbReference type="EMBL" id="CM023483">
    <property type="protein sequence ID" value="KAH6935095.1"/>
    <property type="molecule type" value="Genomic_DNA"/>
</dbReference>
<dbReference type="Proteomes" id="UP000821845">
    <property type="component" value="Chromosome 3"/>
</dbReference>
<keyword evidence="2" id="KW-1185">Reference proteome</keyword>
<gene>
    <name evidence="1" type="ORF">HPB50_003411</name>
</gene>
<comment type="caution">
    <text evidence="1">The sequence shown here is derived from an EMBL/GenBank/DDBJ whole genome shotgun (WGS) entry which is preliminary data.</text>
</comment>
<protein>
    <submittedName>
        <fullName evidence="1">Uncharacterized protein</fullName>
    </submittedName>
</protein>